<dbReference type="Pfam" id="PF00975">
    <property type="entry name" value="Thioesterase"/>
    <property type="match status" value="1"/>
</dbReference>
<dbReference type="SUPFAM" id="SSF53474">
    <property type="entry name" value="alpha/beta-Hydrolases"/>
    <property type="match status" value="1"/>
</dbReference>
<dbReference type="InterPro" id="IPR012223">
    <property type="entry name" value="TEII"/>
</dbReference>
<evidence type="ECO:0000256" key="2">
    <source>
        <dbReference type="ARBA" id="ARBA00022801"/>
    </source>
</evidence>
<dbReference type="Proteomes" id="UP000267342">
    <property type="component" value="Chromosome"/>
</dbReference>
<comment type="similarity">
    <text evidence="1">Belongs to the thioesterase family.</text>
</comment>
<dbReference type="InterPro" id="IPR020802">
    <property type="entry name" value="TesA-like"/>
</dbReference>
<reference evidence="4 5" key="1">
    <citation type="submission" date="2018-09" db="EMBL/GenBank/DDBJ databases">
        <title>Zymobacter palmae IAM14233 (=T109) whole genome analysis.</title>
        <authorList>
            <person name="Yanase H."/>
        </authorList>
    </citation>
    <scope>NUCLEOTIDE SEQUENCE [LARGE SCALE GENOMIC DNA]</scope>
    <source>
        <strain evidence="4 5">IAM14233</strain>
    </source>
</reference>
<protein>
    <submittedName>
        <fullName evidence="4">Predicted thioesterase</fullName>
    </submittedName>
</protein>
<dbReference type="PANTHER" id="PTHR11487:SF0">
    <property type="entry name" value="S-ACYL FATTY ACID SYNTHASE THIOESTERASE, MEDIUM CHAIN"/>
    <property type="match status" value="1"/>
</dbReference>
<dbReference type="STRING" id="1123510.GCA_000620025_01561"/>
<keyword evidence="5" id="KW-1185">Reference proteome</keyword>
<keyword evidence="2" id="KW-0378">Hydrolase</keyword>
<evidence type="ECO:0000259" key="3">
    <source>
        <dbReference type="SMART" id="SM00824"/>
    </source>
</evidence>
<evidence type="ECO:0000313" key="5">
    <source>
        <dbReference type="Proteomes" id="UP000267342"/>
    </source>
</evidence>
<evidence type="ECO:0000256" key="1">
    <source>
        <dbReference type="ARBA" id="ARBA00007169"/>
    </source>
</evidence>
<dbReference type="AlphaFoldDB" id="A0A348HD71"/>
<accession>A0A348HD71</accession>
<organism evidence="4 5">
    <name type="scientific">Zymobacter palmae</name>
    <dbReference type="NCBI Taxonomy" id="33074"/>
    <lineage>
        <taxon>Bacteria</taxon>
        <taxon>Pseudomonadati</taxon>
        <taxon>Pseudomonadota</taxon>
        <taxon>Gammaproteobacteria</taxon>
        <taxon>Oceanospirillales</taxon>
        <taxon>Halomonadaceae</taxon>
        <taxon>Zymobacter group</taxon>
        <taxon>Zymobacter</taxon>
    </lineage>
</organism>
<feature type="domain" description="Thioesterase TesA-like" evidence="3">
    <location>
        <begin position="22"/>
        <end position="249"/>
    </location>
</feature>
<dbReference type="EMBL" id="AP018933">
    <property type="protein sequence ID" value="BBG29573.1"/>
    <property type="molecule type" value="Genomic_DNA"/>
</dbReference>
<dbReference type="PANTHER" id="PTHR11487">
    <property type="entry name" value="THIOESTERASE"/>
    <property type="match status" value="1"/>
</dbReference>
<dbReference type="InterPro" id="IPR001031">
    <property type="entry name" value="Thioesterase"/>
</dbReference>
<name>A0A348HD71_9GAMM</name>
<dbReference type="RefSeq" id="WP_051524218.1">
    <property type="nucleotide sequence ID" value="NZ_AP018933.1"/>
</dbReference>
<proteinExistence type="inferred from homology"/>
<dbReference type="GO" id="GO:0008610">
    <property type="term" value="P:lipid biosynthetic process"/>
    <property type="evidence" value="ECO:0007669"/>
    <property type="project" value="TreeGrafter"/>
</dbReference>
<dbReference type="KEGG" id="zpl:ZBT109_0797"/>
<dbReference type="OrthoDB" id="8480037at2"/>
<dbReference type="Gene3D" id="3.40.50.1820">
    <property type="entry name" value="alpha/beta hydrolase"/>
    <property type="match status" value="1"/>
</dbReference>
<dbReference type="InterPro" id="IPR029058">
    <property type="entry name" value="AB_hydrolase_fold"/>
</dbReference>
<dbReference type="SMART" id="SM00824">
    <property type="entry name" value="PKS_TE"/>
    <property type="match status" value="1"/>
</dbReference>
<evidence type="ECO:0000313" key="4">
    <source>
        <dbReference type="EMBL" id="BBG29573.1"/>
    </source>
</evidence>
<dbReference type="GO" id="GO:0016787">
    <property type="term" value="F:hydrolase activity"/>
    <property type="evidence" value="ECO:0007669"/>
    <property type="project" value="UniProtKB-KW"/>
</dbReference>
<sequence>MSTSSLLTPLVDNANGPFHLIMCPFAGGSGSAFQTWRALTPSRQLPSLTLVTYPGRDRLRNRPPAQSIEVLADQLADTLSMLDPRMPVVMAGHSMGAQVAFETCARLHGSPHAPQALVISGCHAPHEQGRRQLRSLNDSAFIEQLADIGGCSPALLEAPELMALFMPLLRADFHATETYHRTLPAHDAKLHLPALLLCGRQDREASAEEVAAWQAWLPQADAPAIMEGDHFYPLQHPSAFLHRIVHHFHLHAEQGRHHHEHP</sequence>
<gene>
    <name evidence="4" type="ORF">ZBT109_0797</name>
</gene>